<dbReference type="PANTHER" id="PTHR22683">
    <property type="entry name" value="SPORULATION PROTEIN RELATED"/>
    <property type="match status" value="1"/>
</dbReference>
<feature type="region of interest" description="Disordered" evidence="6">
    <location>
        <begin position="180"/>
        <end position="229"/>
    </location>
</feature>
<dbReference type="EMBL" id="MHJJ01000011">
    <property type="protein sequence ID" value="OGY65381.1"/>
    <property type="molecule type" value="Genomic_DNA"/>
</dbReference>
<dbReference type="InterPro" id="IPR036390">
    <property type="entry name" value="WH_DNA-bd_sf"/>
</dbReference>
<dbReference type="InterPro" id="IPR036388">
    <property type="entry name" value="WH-like_DNA-bd_sf"/>
</dbReference>
<keyword evidence="7" id="KW-0812">Transmembrane</keyword>
<keyword evidence="2 5" id="KW-0547">Nucleotide-binding</keyword>
<evidence type="ECO:0000256" key="7">
    <source>
        <dbReference type="SAM" id="Phobius"/>
    </source>
</evidence>
<dbReference type="AlphaFoldDB" id="A0A1G1ZLG4"/>
<accession>A0A1G1ZLG4</accession>
<evidence type="ECO:0000256" key="6">
    <source>
        <dbReference type="SAM" id="MobiDB-lite"/>
    </source>
</evidence>
<dbReference type="SUPFAM" id="SSF46785">
    <property type="entry name" value="Winged helix' DNA-binding domain"/>
    <property type="match status" value="1"/>
</dbReference>
<feature type="transmembrane region" description="Helical" evidence="7">
    <location>
        <begin position="128"/>
        <end position="147"/>
    </location>
</feature>
<dbReference type="Pfam" id="PF09397">
    <property type="entry name" value="FtsK_gamma"/>
    <property type="match status" value="1"/>
</dbReference>
<feature type="binding site" evidence="5">
    <location>
        <begin position="387"/>
        <end position="394"/>
    </location>
    <ligand>
        <name>ATP</name>
        <dbReference type="ChEBI" id="CHEBI:30616"/>
    </ligand>
</feature>
<dbReference type="Pfam" id="PF17854">
    <property type="entry name" value="FtsK_alpha"/>
    <property type="match status" value="1"/>
</dbReference>
<dbReference type="InterPro" id="IPR050206">
    <property type="entry name" value="FtsK/SpoIIIE/SftA"/>
</dbReference>
<dbReference type="InterPro" id="IPR041027">
    <property type="entry name" value="FtsK_alpha"/>
</dbReference>
<dbReference type="Gene3D" id="3.30.980.40">
    <property type="match status" value="1"/>
</dbReference>
<comment type="similarity">
    <text evidence="1">Belongs to the FtsK/SpoIIIE/SftA family.</text>
</comment>
<evidence type="ECO:0000256" key="2">
    <source>
        <dbReference type="ARBA" id="ARBA00022741"/>
    </source>
</evidence>
<proteinExistence type="inferred from homology"/>
<evidence type="ECO:0000256" key="5">
    <source>
        <dbReference type="PROSITE-ProRule" id="PRU00289"/>
    </source>
</evidence>
<dbReference type="Gene3D" id="1.10.10.10">
    <property type="entry name" value="Winged helix-like DNA-binding domain superfamily/Winged helix DNA-binding domain"/>
    <property type="match status" value="1"/>
</dbReference>
<dbReference type="InterPro" id="IPR002543">
    <property type="entry name" value="FtsK_dom"/>
</dbReference>
<dbReference type="SMART" id="SM00382">
    <property type="entry name" value="AAA"/>
    <property type="match status" value="1"/>
</dbReference>
<dbReference type="Pfam" id="PF01580">
    <property type="entry name" value="FtsK_SpoIIIE"/>
    <property type="match status" value="1"/>
</dbReference>
<dbReference type="InterPro" id="IPR027417">
    <property type="entry name" value="P-loop_NTPase"/>
</dbReference>
<evidence type="ECO:0000256" key="1">
    <source>
        <dbReference type="ARBA" id="ARBA00006474"/>
    </source>
</evidence>
<protein>
    <recommendedName>
        <fullName evidence="8">FtsK domain-containing protein</fullName>
    </recommendedName>
</protein>
<keyword evidence="4" id="KW-0238">DNA-binding</keyword>
<feature type="transmembrane region" description="Helical" evidence="7">
    <location>
        <begin position="86"/>
        <end position="108"/>
    </location>
</feature>
<keyword evidence="7" id="KW-0472">Membrane</keyword>
<reference evidence="9 10" key="1">
    <citation type="journal article" date="2016" name="Nat. Commun.">
        <title>Thousands of microbial genomes shed light on interconnected biogeochemical processes in an aquifer system.</title>
        <authorList>
            <person name="Anantharaman K."/>
            <person name="Brown C.T."/>
            <person name="Hug L.A."/>
            <person name="Sharon I."/>
            <person name="Castelle C.J."/>
            <person name="Probst A.J."/>
            <person name="Thomas B.C."/>
            <person name="Singh A."/>
            <person name="Wilkins M.J."/>
            <person name="Karaoz U."/>
            <person name="Brodie E.L."/>
            <person name="Williams K.H."/>
            <person name="Hubbard S.S."/>
            <person name="Banfield J.F."/>
        </authorList>
    </citation>
    <scope>NUCLEOTIDE SEQUENCE [LARGE SCALE GENOMIC DNA]</scope>
</reference>
<name>A0A1G1ZLG4_9BACT</name>
<dbReference type="PROSITE" id="PS50901">
    <property type="entry name" value="FTSK"/>
    <property type="match status" value="1"/>
</dbReference>
<feature type="transmembrane region" description="Helical" evidence="7">
    <location>
        <begin position="61"/>
        <end position="79"/>
    </location>
</feature>
<dbReference type="InterPro" id="IPR018541">
    <property type="entry name" value="Ftsk_gamma"/>
</dbReference>
<dbReference type="GO" id="GO:0005524">
    <property type="term" value="F:ATP binding"/>
    <property type="evidence" value="ECO:0007669"/>
    <property type="project" value="UniProtKB-UniRule"/>
</dbReference>
<evidence type="ECO:0000313" key="10">
    <source>
        <dbReference type="Proteomes" id="UP000177942"/>
    </source>
</evidence>
<gene>
    <name evidence="9" type="ORF">A3A16_02950</name>
</gene>
<dbReference type="GO" id="GO:0003677">
    <property type="term" value="F:DNA binding"/>
    <property type="evidence" value="ECO:0007669"/>
    <property type="project" value="UniProtKB-KW"/>
</dbReference>
<evidence type="ECO:0000313" key="9">
    <source>
        <dbReference type="EMBL" id="OGY65381.1"/>
    </source>
</evidence>
<dbReference type="CDD" id="cd01127">
    <property type="entry name" value="TrwB_TraG_TraD_VirD4"/>
    <property type="match status" value="1"/>
</dbReference>
<keyword evidence="7" id="KW-1133">Transmembrane helix</keyword>
<evidence type="ECO:0000256" key="3">
    <source>
        <dbReference type="ARBA" id="ARBA00022840"/>
    </source>
</evidence>
<organism evidence="9 10">
    <name type="scientific">Candidatus Harrisonbacteria bacterium RIFCSPLOWO2_01_FULL_44_18</name>
    <dbReference type="NCBI Taxonomy" id="1798407"/>
    <lineage>
        <taxon>Bacteria</taxon>
        <taxon>Candidatus Harrisoniibacteriota</taxon>
    </lineage>
</organism>
<comment type="caution">
    <text evidence="9">The sequence shown here is derived from an EMBL/GenBank/DDBJ whole genome shotgun (WGS) entry which is preliminary data.</text>
</comment>
<dbReference type="SMART" id="SM00843">
    <property type="entry name" value="Ftsk_gamma"/>
    <property type="match status" value="1"/>
</dbReference>
<dbReference type="Proteomes" id="UP000177942">
    <property type="component" value="Unassembled WGS sequence"/>
</dbReference>
<feature type="transmembrane region" description="Helical" evidence="7">
    <location>
        <begin position="21"/>
        <end position="41"/>
    </location>
</feature>
<dbReference type="SUPFAM" id="SSF52540">
    <property type="entry name" value="P-loop containing nucleoside triphosphate hydrolases"/>
    <property type="match status" value="1"/>
</dbReference>
<dbReference type="STRING" id="1798407.A3A16_02950"/>
<evidence type="ECO:0000259" key="8">
    <source>
        <dbReference type="PROSITE" id="PS50901"/>
    </source>
</evidence>
<feature type="domain" description="FtsK" evidence="8">
    <location>
        <begin position="370"/>
        <end position="556"/>
    </location>
</feature>
<evidence type="ECO:0000256" key="4">
    <source>
        <dbReference type="ARBA" id="ARBA00023125"/>
    </source>
</evidence>
<dbReference type="Gene3D" id="3.40.50.300">
    <property type="entry name" value="P-loop containing nucleotide triphosphate hydrolases"/>
    <property type="match status" value="1"/>
</dbReference>
<dbReference type="PANTHER" id="PTHR22683:SF41">
    <property type="entry name" value="DNA TRANSLOCASE FTSK"/>
    <property type="match status" value="1"/>
</dbReference>
<sequence length="707" mass="76464">MSRKNKKFFSEKLEKISGDTKRSVAAILLIGMAVILILASLNAAGPAGRLIYGSLGKLFGWGYFLFPSIALIVAILFLISNQQKFFSITFVGAILFIVSGLGLIDILFPGRGGLIGNLFGALENPFGYAASIVIAATFLIASLLITLNASIRFKKKPAEEKIIKNAAEIKIAEEPKFQIEQKQSETMDIPEAESDSAEISKKSEESGISAEGGSASGGKDKKLKPASSPIHQLKTIRYTAPPLSLLKSSVEKPTSGDLRANANIIKRTLDGFGVSVEMGEINIGPKVTRYTLKPAEGIKLSRITALNQDLSLALAAHPIRIEAPIPGKSLVGIEVPNKAAAIVRLGSLMNYPEFQNSGPLTFILGRDVTGEPIIADIEKMPHLLVAGSTGSGKSVALHSLLVSLLYKNSPETLRLILIDPKKVELSVYDGIPHLISPVITDGKKTIGVFRWAIQEMERRYEILLDAGSRDITSYNKSQPQSLPYILLVIDELADLMAAYGREIENYVVRLAQMARATGIHLIVSTQRPSVEVITGLIKANITARVALQVASQVDSRTILDGAGAEKLLGGGDMLFISAESFKPKRIQGAYISEEEINKVADFIKENNPASEETKPNELTAAEALESMNKENIFDDYTPDDDDELYDEAIKVVTEAKKASASLLQRRLKIGYARAARLLDIMEAKGAIGPGDGAKPREVFLKQEDGVL</sequence>
<dbReference type="InterPro" id="IPR003593">
    <property type="entry name" value="AAA+_ATPase"/>
</dbReference>
<keyword evidence="3 5" id="KW-0067">ATP-binding</keyword>